<evidence type="ECO:0000313" key="1">
    <source>
        <dbReference type="EMBL" id="KVG63938.1"/>
    </source>
</evidence>
<name>A0A103R9Z3_9BURK</name>
<gene>
    <name evidence="1" type="ORF">WJ33_28505</name>
</gene>
<dbReference type="Proteomes" id="UP000064029">
    <property type="component" value="Unassembled WGS sequence"/>
</dbReference>
<dbReference type="EMBL" id="LOXM01000155">
    <property type="protein sequence ID" value="KVG63938.1"/>
    <property type="molecule type" value="Genomic_DNA"/>
</dbReference>
<comment type="caution">
    <text evidence="1">The sequence shown here is derived from an EMBL/GenBank/DDBJ whole genome shotgun (WGS) entry which is preliminary data.</text>
</comment>
<evidence type="ECO:0000313" key="2">
    <source>
        <dbReference type="Proteomes" id="UP000064029"/>
    </source>
</evidence>
<sequence>MVLSKAYRHCSIFFISQEHLNHISASMRLRISTEPSRSLHKVSVATLVMPGQNWDFIEAQRTTQISSAQFTSIFARVEWWPTAL</sequence>
<reference evidence="1 2" key="1">
    <citation type="submission" date="2015-11" db="EMBL/GenBank/DDBJ databases">
        <title>Expanding the genomic diversity of Burkholderia species for the development of highly accurate diagnostics.</title>
        <authorList>
            <person name="Sahl J."/>
            <person name="Keim P."/>
            <person name="Wagner D."/>
        </authorList>
    </citation>
    <scope>NUCLEOTIDE SEQUENCE [LARGE SCALE GENOMIC DNA]</scope>
    <source>
        <strain evidence="1 2">MSMB2036</strain>
    </source>
</reference>
<organism evidence="1 2">
    <name type="scientific">Burkholderia ubonensis</name>
    <dbReference type="NCBI Taxonomy" id="101571"/>
    <lineage>
        <taxon>Bacteria</taxon>
        <taxon>Pseudomonadati</taxon>
        <taxon>Pseudomonadota</taxon>
        <taxon>Betaproteobacteria</taxon>
        <taxon>Burkholderiales</taxon>
        <taxon>Burkholderiaceae</taxon>
        <taxon>Burkholderia</taxon>
        <taxon>Burkholderia cepacia complex</taxon>
    </lineage>
</organism>
<dbReference type="AlphaFoldDB" id="A0A103R9Z3"/>
<protein>
    <submittedName>
        <fullName evidence="1">Uncharacterized protein</fullName>
    </submittedName>
</protein>
<proteinExistence type="predicted"/>
<accession>A0A103R9Z3</accession>